<name>A0A343JFT6_9CLOT</name>
<dbReference type="AlphaFoldDB" id="A0A343JFT6"/>
<organism evidence="1 2">
    <name type="scientific">Clostridium isatidis</name>
    <dbReference type="NCBI Taxonomy" id="182773"/>
    <lineage>
        <taxon>Bacteria</taxon>
        <taxon>Bacillati</taxon>
        <taxon>Bacillota</taxon>
        <taxon>Clostridia</taxon>
        <taxon>Eubacteriales</taxon>
        <taxon>Clostridiaceae</taxon>
        <taxon>Clostridium</taxon>
    </lineage>
</organism>
<sequence>MGNYILLRNAENKINSLLDTNSIKKNKFPIIKLVQTPNYYYIYIFLNGLIKKHISLRYINNFLILNLSLVCTNNNIISEYKRTIYLKNLDIKNIENTNKNNLIKYKIPIEYQVTIKD</sequence>
<accession>A0A343JFT6</accession>
<dbReference type="RefSeq" id="WP_119866519.1">
    <property type="nucleotide sequence ID" value="NZ_CP016786.1"/>
</dbReference>
<protein>
    <submittedName>
        <fullName evidence="1">Uncharacterized protein</fullName>
    </submittedName>
</protein>
<evidence type="ECO:0000313" key="1">
    <source>
        <dbReference type="EMBL" id="ASW44394.1"/>
    </source>
</evidence>
<dbReference type="EMBL" id="CP016786">
    <property type="protein sequence ID" value="ASW44394.1"/>
    <property type="molecule type" value="Genomic_DNA"/>
</dbReference>
<gene>
    <name evidence="1" type="ORF">BEN51_13485</name>
</gene>
<proteinExistence type="predicted"/>
<dbReference type="KEGG" id="cia:BEN51_13485"/>
<reference evidence="1 2" key="1">
    <citation type="submission" date="2016-08" db="EMBL/GenBank/DDBJ databases">
        <title>Complete Genome Sequence Of The Indigo Reducing Clostridium isatidis DSM15098.</title>
        <authorList>
            <person name="Little G.T."/>
            <person name="Minton N.P."/>
        </authorList>
    </citation>
    <scope>NUCLEOTIDE SEQUENCE [LARGE SCALE GENOMIC DNA]</scope>
    <source>
        <strain evidence="1 2">DSM 15098</strain>
    </source>
</reference>
<evidence type="ECO:0000313" key="2">
    <source>
        <dbReference type="Proteomes" id="UP000264883"/>
    </source>
</evidence>
<keyword evidence="2" id="KW-1185">Reference proteome</keyword>
<dbReference type="Proteomes" id="UP000264883">
    <property type="component" value="Chromosome"/>
</dbReference>